<reference evidence="6 7" key="1">
    <citation type="submission" date="2018-03" db="EMBL/GenBank/DDBJ databases">
        <title>Draft Genome Sequences of the Obligatory Marine Myxobacteria Enhygromyxa salina SWB007.</title>
        <authorList>
            <person name="Poehlein A."/>
            <person name="Moghaddam J.A."/>
            <person name="Harms H."/>
            <person name="Alanjari M."/>
            <person name="Koenig G.M."/>
            <person name="Daniel R."/>
            <person name="Schaeberle T.F."/>
        </authorList>
    </citation>
    <scope>NUCLEOTIDE SEQUENCE [LARGE SCALE GENOMIC DNA]</scope>
    <source>
        <strain evidence="6 7">SWB007</strain>
    </source>
</reference>
<dbReference type="PIRSF" id="PIRSF005261">
    <property type="entry name" value="Heat_shock_Hsp33"/>
    <property type="match status" value="1"/>
</dbReference>
<dbReference type="GO" id="GO:0005737">
    <property type="term" value="C:cytoplasm"/>
    <property type="evidence" value="ECO:0007669"/>
    <property type="project" value="InterPro"/>
</dbReference>
<evidence type="ECO:0000256" key="4">
    <source>
        <dbReference type="ARBA" id="ARBA00023186"/>
    </source>
</evidence>
<dbReference type="SUPFAM" id="SSF64397">
    <property type="entry name" value="Hsp33 domain"/>
    <property type="match status" value="1"/>
</dbReference>
<organism evidence="6 7">
    <name type="scientific">Enhygromyxa salina</name>
    <dbReference type="NCBI Taxonomy" id="215803"/>
    <lineage>
        <taxon>Bacteria</taxon>
        <taxon>Pseudomonadati</taxon>
        <taxon>Myxococcota</taxon>
        <taxon>Polyangia</taxon>
        <taxon>Nannocystales</taxon>
        <taxon>Nannocystaceae</taxon>
        <taxon>Enhygromyxa</taxon>
    </lineage>
</organism>
<dbReference type="GO" id="GO:0044183">
    <property type="term" value="F:protein folding chaperone"/>
    <property type="evidence" value="ECO:0007669"/>
    <property type="project" value="TreeGrafter"/>
</dbReference>
<dbReference type="GO" id="GO:0051082">
    <property type="term" value="F:unfolded protein binding"/>
    <property type="evidence" value="ECO:0007669"/>
    <property type="project" value="InterPro"/>
</dbReference>
<keyword evidence="4" id="KW-0143">Chaperone</keyword>
<dbReference type="GO" id="GO:0042026">
    <property type="term" value="P:protein refolding"/>
    <property type="evidence" value="ECO:0007669"/>
    <property type="project" value="TreeGrafter"/>
</dbReference>
<dbReference type="SUPFAM" id="SSF118352">
    <property type="entry name" value="HSP33 redox switch-like"/>
    <property type="match status" value="1"/>
</dbReference>
<evidence type="ECO:0000256" key="5">
    <source>
        <dbReference type="ARBA" id="ARBA00023284"/>
    </source>
</evidence>
<dbReference type="Gene3D" id="3.90.1280.10">
    <property type="entry name" value="HSP33 redox switch-like"/>
    <property type="match status" value="1"/>
</dbReference>
<comment type="caution">
    <text evidence="6">The sequence shown here is derived from an EMBL/GenBank/DDBJ whole genome shotgun (WGS) entry which is preliminary data.</text>
</comment>
<accession>A0A2S9YFN8</accession>
<dbReference type="InterPro" id="IPR016154">
    <property type="entry name" value="Heat_shock_Hsp33_C"/>
</dbReference>
<dbReference type="Gene3D" id="3.55.30.10">
    <property type="entry name" value="Hsp33 domain"/>
    <property type="match status" value="1"/>
</dbReference>
<dbReference type="Proteomes" id="UP000238823">
    <property type="component" value="Unassembled WGS sequence"/>
</dbReference>
<dbReference type="InterPro" id="IPR000397">
    <property type="entry name" value="Heat_shock_Hsp33"/>
</dbReference>
<protein>
    <submittedName>
        <fullName evidence="6">33 kDa chaperonin</fullName>
    </submittedName>
</protein>
<dbReference type="AlphaFoldDB" id="A0A2S9YFN8"/>
<evidence type="ECO:0000256" key="2">
    <source>
        <dbReference type="ARBA" id="ARBA00022833"/>
    </source>
</evidence>
<evidence type="ECO:0000256" key="3">
    <source>
        <dbReference type="ARBA" id="ARBA00023157"/>
    </source>
</evidence>
<sequence length="302" mass="32149">MPATDALLRAINEPETIRVVAAITTDAVREACDRQQARGIAAVVLGRALTIGALLATLGKGERERVRIQLQGGGPVGQVVVDAHGDGRVRACLAQPLPLSHLANQLLDAEPRPSTMGAVGTRGHVTVTRDLGLSQPYQGSVALRTGEIDEDLEHYLAHSEQLPSALRAAVILDQDGQVLRAAGVLAQGFPGCDPATIAQVGERLRGLRDLVLAHARELDELVGLALGGNEFRRMLEHPIEFHCPCGPERALEVLSTLGPADLDALADEQPHTEVRCNFCGQTTLVAATEVRELAEQLRSVQS</sequence>
<dbReference type="EMBL" id="PVNL01000107">
    <property type="protein sequence ID" value="PRQ03826.1"/>
    <property type="molecule type" value="Genomic_DNA"/>
</dbReference>
<proteinExistence type="predicted"/>
<evidence type="ECO:0000256" key="1">
    <source>
        <dbReference type="ARBA" id="ARBA00022490"/>
    </source>
</evidence>
<gene>
    <name evidence="6" type="primary">hslO</name>
    <name evidence="6" type="ORF">ENSA7_52930</name>
</gene>
<keyword evidence="1" id="KW-0963">Cytoplasm</keyword>
<dbReference type="Pfam" id="PF01430">
    <property type="entry name" value="HSP33"/>
    <property type="match status" value="1"/>
</dbReference>
<dbReference type="RefSeq" id="WP_181234145.1">
    <property type="nucleotide sequence ID" value="NZ_PVNL01000107.1"/>
</dbReference>
<keyword evidence="3" id="KW-1015">Disulfide bond</keyword>
<keyword evidence="5" id="KW-0676">Redox-active center</keyword>
<dbReference type="PANTHER" id="PTHR30111:SF1">
    <property type="entry name" value="33 KDA CHAPERONIN"/>
    <property type="match status" value="1"/>
</dbReference>
<evidence type="ECO:0000313" key="7">
    <source>
        <dbReference type="Proteomes" id="UP000238823"/>
    </source>
</evidence>
<evidence type="ECO:0000313" key="6">
    <source>
        <dbReference type="EMBL" id="PRQ03826.1"/>
    </source>
</evidence>
<name>A0A2S9YFN8_9BACT</name>
<keyword evidence="2" id="KW-0862">Zinc</keyword>
<dbReference type="InterPro" id="IPR016153">
    <property type="entry name" value="Heat_shock_Hsp33_N"/>
</dbReference>
<dbReference type="PANTHER" id="PTHR30111">
    <property type="entry name" value="33 KDA CHAPERONIN"/>
    <property type="match status" value="1"/>
</dbReference>